<evidence type="ECO:0000313" key="2">
    <source>
        <dbReference type="EMBL" id="MBA0583861.1"/>
    </source>
</evidence>
<feature type="compositionally biased region" description="Basic and acidic residues" evidence="1">
    <location>
        <begin position="15"/>
        <end position="31"/>
    </location>
</feature>
<proteinExistence type="predicted"/>
<evidence type="ECO:0000313" key="3">
    <source>
        <dbReference type="Proteomes" id="UP000593578"/>
    </source>
</evidence>
<dbReference type="AlphaFoldDB" id="A0A7J8P3P1"/>
<dbReference type="EMBL" id="JABEZZ010000004">
    <property type="protein sequence ID" value="MBA0583861.1"/>
    <property type="molecule type" value="Genomic_DNA"/>
</dbReference>
<reference evidence="2 3" key="1">
    <citation type="journal article" date="2019" name="Genome Biol. Evol.">
        <title>Insights into the evolution of the New World diploid cottons (Gossypium, subgenus Houzingenia) based on genome sequencing.</title>
        <authorList>
            <person name="Grover C.E."/>
            <person name="Arick M.A. 2nd"/>
            <person name="Thrash A."/>
            <person name="Conover J.L."/>
            <person name="Sanders W.S."/>
            <person name="Peterson D.G."/>
            <person name="Frelichowski J.E."/>
            <person name="Scheffler J.A."/>
            <person name="Scheffler B.E."/>
            <person name="Wendel J.F."/>
        </authorList>
    </citation>
    <scope>NUCLEOTIDE SEQUENCE [LARGE SCALE GENOMIC DNA]</scope>
    <source>
        <strain evidence="2">8</strain>
        <tissue evidence="2">Leaf</tissue>
    </source>
</reference>
<name>A0A7J8P3P1_GOSRA</name>
<dbReference type="Proteomes" id="UP000593578">
    <property type="component" value="Unassembled WGS sequence"/>
</dbReference>
<feature type="region of interest" description="Disordered" evidence="1">
    <location>
        <begin position="1"/>
        <end position="48"/>
    </location>
</feature>
<protein>
    <submittedName>
        <fullName evidence="2">Uncharacterized protein</fullName>
    </submittedName>
</protein>
<accession>A0A7J8P3P1</accession>
<evidence type="ECO:0000256" key="1">
    <source>
        <dbReference type="SAM" id="MobiDB-lite"/>
    </source>
</evidence>
<feature type="non-terminal residue" evidence="2">
    <location>
        <position position="48"/>
    </location>
</feature>
<feature type="compositionally biased region" description="Acidic residues" evidence="1">
    <location>
        <begin position="32"/>
        <end position="41"/>
    </location>
</feature>
<organism evidence="2 3">
    <name type="scientific">Gossypium raimondii</name>
    <name type="common">Peruvian cotton</name>
    <name type="synonym">Gossypium klotzschianum subsp. raimondii</name>
    <dbReference type="NCBI Taxonomy" id="29730"/>
    <lineage>
        <taxon>Eukaryota</taxon>
        <taxon>Viridiplantae</taxon>
        <taxon>Streptophyta</taxon>
        <taxon>Embryophyta</taxon>
        <taxon>Tracheophyta</taxon>
        <taxon>Spermatophyta</taxon>
        <taxon>Magnoliopsida</taxon>
        <taxon>eudicotyledons</taxon>
        <taxon>Gunneridae</taxon>
        <taxon>Pentapetalae</taxon>
        <taxon>rosids</taxon>
        <taxon>malvids</taxon>
        <taxon>Malvales</taxon>
        <taxon>Malvaceae</taxon>
        <taxon>Malvoideae</taxon>
        <taxon>Gossypium</taxon>
    </lineage>
</organism>
<gene>
    <name evidence="2" type="ORF">Gorai_014702</name>
</gene>
<comment type="caution">
    <text evidence="2">The sequence shown here is derived from an EMBL/GenBank/DDBJ whole genome shotgun (WGS) entry which is preliminary data.</text>
</comment>
<sequence>MVEVESFVKLGSTNDKFESSKPKKTSNGREDHEEEHDEEDNNNNSINS</sequence>